<proteinExistence type="predicted"/>
<comment type="caution">
    <text evidence="3">The sequence shown here is derived from an EMBL/GenBank/DDBJ whole genome shotgun (WGS) entry which is preliminary data.</text>
</comment>
<evidence type="ECO:0000256" key="1">
    <source>
        <dbReference type="SAM" id="Coils"/>
    </source>
</evidence>
<dbReference type="Proteomes" id="UP000033647">
    <property type="component" value="Unassembled WGS sequence"/>
</dbReference>
<feature type="compositionally biased region" description="Low complexity" evidence="2">
    <location>
        <begin position="95"/>
        <end position="110"/>
    </location>
</feature>
<evidence type="ECO:0000313" key="4">
    <source>
        <dbReference type="Proteomes" id="UP000033647"/>
    </source>
</evidence>
<keyword evidence="1" id="KW-0175">Coiled coil</keyword>
<feature type="region of interest" description="Disordered" evidence="2">
    <location>
        <begin position="95"/>
        <end position="146"/>
    </location>
</feature>
<dbReference type="OrthoDB" id="3645916at2759"/>
<evidence type="ECO:0000256" key="2">
    <source>
        <dbReference type="SAM" id="MobiDB-lite"/>
    </source>
</evidence>
<feature type="compositionally biased region" description="Basic and acidic residues" evidence="2">
    <location>
        <begin position="321"/>
        <end position="331"/>
    </location>
</feature>
<dbReference type="EMBL" id="LAFY01000328">
    <property type="protein sequence ID" value="KJY00346.1"/>
    <property type="molecule type" value="Genomic_DNA"/>
</dbReference>
<evidence type="ECO:0000313" key="3">
    <source>
        <dbReference type="EMBL" id="KJY00346.1"/>
    </source>
</evidence>
<feature type="region of interest" description="Disordered" evidence="2">
    <location>
        <begin position="318"/>
        <end position="339"/>
    </location>
</feature>
<gene>
    <name evidence="3" type="ORF">TI39_contig336g00005</name>
</gene>
<keyword evidence="4" id="KW-1185">Reference proteome</keyword>
<feature type="coiled-coil region" evidence="1">
    <location>
        <begin position="22"/>
        <end position="49"/>
    </location>
</feature>
<feature type="compositionally biased region" description="Basic and acidic residues" evidence="2">
    <location>
        <begin position="119"/>
        <end position="131"/>
    </location>
</feature>
<organism evidence="3 4">
    <name type="scientific">Zymoseptoria brevis</name>
    <dbReference type="NCBI Taxonomy" id="1047168"/>
    <lineage>
        <taxon>Eukaryota</taxon>
        <taxon>Fungi</taxon>
        <taxon>Dikarya</taxon>
        <taxon>Ascomycota</taxon>
        <taxon>Pezizomycotina</taxon>
        <taxon>Dothideomycetes</taxon>
        <taxon>Dothideomycetidae</taxon>
        <taxon>Mycosphaerellales</taxon>
        <taxon>Mycosphaerellaceae</taxon>
        <taxon>Zymoseptoria</taxon>
    </lineage>
</organism>
<reference evidence="3 4" key="1">
    <citation type="submission" date="2015-03" db="EMBL/GenBank/DDBJ databases">
        <title>RNA-seq based gene annotation and comparative genomics of four Zymoseptoria species reveal species-specific pathogenicity related genes and transposable element activity.</title>
        <authorList>
            <person name="Grandaubert J."/>
            <person name="Bhattacharyya A."/>
            <person name="Stukenbrock E.H."/>
        </authorList>
    </citation>
    <scope>NUCLEOTIDE SEQUENCE [LARGE SCALE GENOMIC DNA]</scope>
    <source>
        <strain evidence="3 4">Zb18110</strain>
    </source>
</reference>
<sequence>MATDLDSNAKLEHHFKGDTELLAKTASARAEVRKALATLQQEVQKYSASPCQIQADIKFNVLGPIAKEHIYSVDIRDRKFDQDLFARTKILAGKTAAKGTAGSPSGSAPRASHDDDEVVEVRPFKRIRTEESNGQSSPRSRGLGSFSADITATERIEGTHKLMQTWHNEWTSQGGWLFDTLTNAAATSTTNHTALLTKLDVVQDVLGQSINASTATTMAELGNIAKLIPWLEHCRKANADKVQSREEKWRSSSATFHDQNRRERETAEKRIEEKLEKQRELLVKIAEANGVDVEDDDEEDKRSEVSLGAQLTAELNLEASRAARDGTDSRKNSSITIDD</sequence>
<protein>
    <submittedName>
        <fullName evidence="3">Uncharacterized protein</fullName>
    </submittedName>
</protein>
<feature type="region of interest" description="Disordered" evidence="2">
    <location>
        <begin position="290"/>
        <end position="309"/>
    </location>
</feature>
<feature type="region of interest" description="Disordered" evidence="2">
    <location>
        <begin position="245"/>
        <end position="265"/>
    </location>
</feature>
<name>A0A0F4GVU6_9PEZI</name>
<accession>A0A0F4GVU6</accession>
<dbReference type="AlphaFoldDB" id="A0A0F4GVU6"/>